<dbReference type="SUPFAM" id="SSF53448">
    <property type="entry name" value="Nucleotide-diphospho-sugar transferases"/>
    <property type="match status" value="1"/>
</dbReference>
<evidence type="ECO:0000313" key="2">
    <source>
        <dbReference type="Proteomes" id="UP000176923"/>
    </source>
</evidence>
<dbReference type="InterPro" id="IPR029044">
    <property type="entry name" value="Nucleotide-diphossugar_trans"/>
</dbReference>
<dbReference type="Pfam" id="PF13641">
    <property type="entry name" value="Glyco_tranf_2_3"/>
    <property type="match status" value="1"/>
</dbReference>
<dbReference type="STRING" id="1798382.A3D77_07170"/>
<dbReference type="EMBL" id="MFJL01000041">
    <property type="protein sequence ID" value="OGG12809.1"/>
    <property type="molecule type" value="Genomic_DNA"/>
</dbReference>
<comment type="caution">
    <text evidence="1">The sequence shown here is derived from an EMBL/GenBank/DDBJ whole genome shotgun (WGS) entry which is preliminary data.</text>
</comment>
<sequence>MDLSIIIPNFNGKKLLENNLPKVLEAGKDCEIIIVDDASTDGSVEFLKKEFPQIKVLQTSYHPELVYSENSLELFRDSGSSSNKGFSASVNLGVSHAKSDFVFLLNSDCYPEKGSIEKVIKLFEDRNLFAVGFAQKNLEDGKTVIRGRALGKFEKGFFVHSYGSPDKTTTQWVGGGAGVFKKSLWDRLGGMDEIYNPFYWEDIDLSYRALKSGYSIRFVPDAYVVHEQSKGTIRSHYSDSYIKSISYRNQILFVWLNISDPYLLLSHFFYYPYEVIKSWVRLVWYVVSRRKNKIRSSSDLSFIKADIASELKFFLALGKRFQRKKMWKKKDKECFVKN</sequence>
<reference evidence="1 2" key="1">
    <citation type="journal article" date="2016" name="Nat. Commun.">
        <title>Thousands of microbial genomes shed light on interconnected biogeochemical processes in an aquifer system.</title>
        <authorList>
            <person name="Anantharaman K."/>
            <person name="Brown C.T."/>
            <person name="Hug L.A."/>
            <person name="Sharon I."/>
            <person name="Castelle C.J."/>
            <person name="Probst A.J."/>
            <person name="Thomas B.C."/>
            <person name="Singh A."/>
            <person name="Wilkins M.J."/>
            <person name="Karaoz U."/>
            <person name="Brodie E.L."/>
            <person name="Williams K.H."/>
            <person name="Hubbard S.S."/>
            <person name="Banfield J.F."/>
        </authorList>
    </citation>
    <scope>NUCLEOTIDE SEQUENCE [LARGE SCALE GENOMIC DNA]</scope>
</reference>
<dbReference type="CDD" id="cd04186">
    <property type="entry name" value="GT_2_like_c"/>
    <property type="match status" value="1"/>
</dbReference>
<organism evidence="1 2">
    <name type="scientific">Candidatus Gottesmanbacteria bacterium RIFCSPHIGHO2_02_FULL_39_11</name>
    <dbReference type="NCBI Taxonomy" id="1798382"/>
    <lineage>
        <taxon>Bacteria</taxon>
        <taxon>Candidatus Gottesmaniibacteriota</taxon>
    </lineage>
</organism>
<dbReference type="Gene3D" id="3.90.550.10">
    <property type="entry name" value="Spore Coat Polysaccharide Biosynthesis Protein SpsA, Chain A"/>
    <property type="match status" value="1"/>
</dbReference>
<evidence type="ECO:0008006" key="3">
    <source>
        <dbReference type="Google" id="ProtNLM"/>
    </source>
</evidence>
<dbReference type="AlphaFoldDB" id="A0A1F5ZJY6"/>
<dbReference type="PANTHER" id="PTHR43179:SF7">
    <property type="entry name" value="RHAMNOSYLTRANSFERASE WBBL"/>
    <property type="match status" value="1"/>
</dbReference>
<proteinExistence type="predicted"/>
<gene>
    <name evidence="1" type="ORF">A3D77_07170</name>
</gene>
<protein>
    <recommendedName>
        <fullName evidence="3">Glycosyltransferase 2-like domain-containing protein</fullName>
    </recommendedName>
</protein>
<dbReference type="PANTHER" id="PTHR43179">
    <property type="entry name" value="RHAMNOSYLTRANSFERASE WBBL"/>
    <property type="match status" value="1"/>
</dbReference>
<dbReference type="Proteomes" id="UP000176923">
    <property type="component" value="Unassembled WGS sequence"/>
</dbReference>
<name>A0A1F5ZJY6_9BACT</name>
<evidence type="ECO:0000313" key="1">
    <source>
        <dbReference type="EMBL" id="OGG12809.1"/>
    </source>
</evidence>
<accession>A0A1F5ZJY6</accession>